<dbReference type="STRING" id="78346.BRUM_0266"/>
<dbReference type="NCBIfam" id="TIGR01378">
    <property type="entry name" value="thi_PPkinase"/>
    <property type="match status" value="1"/>
</dbReference>
<dbReference type="InterPro" id="IPR007373">
    <property type="entry name" value="Thiamin_PyroPKinase_B1-bd"/>
</dbReference>
<dbReference type="InterPro" id="IPR036759">
    <property type="entry name" value="TPK_catalytic_sf"/>
</dbReference>
<evidence type="ECO:0000256" key="5">
    <source>
        <dbReference type="NCBIfam" id="TIGR01378"/>
    </source>
</evidence>
<dbReference type="InterPro" id="IPR036371">
    <property type="entry name" value="TPK_B1-bd_sf"/>
</dbReference>
<dbReference type="Pfam" id="PF04263">
    <property type="entry name" value="TPK_catalytic"/>
    <property type="match status" value="1"/>
</dbReference>
<evidence type="ECO:0000256" key="2">
    <source>
        <dbReference type="ARBA" id="ARBA00022741"/>
    </source>
</evidence>
<evidence type="ECO:0000259" key="6">
    <source>
        <dbReference type="SMART" id="SM00983"/>
    </source>
</evidence>
<dbReference type="PANTHER" id="PTHR41299">
    <property type="entry name" value="THIAMINE PYROPHOSPHOKINASE"/>
    <property type="match status" value="1"/>
</dbReference>
<dbReference type="SUPFAM" id="SSF63999">
    <property type="entry name" value="Thiamin pyrophosphokinase, catalytic domain"/>
    <property type="match status" value="1"/>
</dbReference>
<dbReference type="GO" id="GO:0005524">
    <property type="term" value="F:ATP binding"/>
    <property type="evidence" value="ECO:0007669"/>
    <property type="project" value="UniProtKB-KW"/>
</dbReference>
<keyword evidence="2" id="KW-0547">Nucleotide-binding</keyword>
<reference evidence="7 8" key="1">
    <citation type="submission" date="2014-03" db="EMBL/GenBank/DDBJ databases">
        <title>Genomics of Bifidobacteria.</title>
        <authorList>
            <person name="Ventura M."/>
            <person name="Milani C."/>
            <person name="Lugli G.A."/>
        </authorList>
    </citation>
    <scope>NUCLEOTIDE SEQUENCE [LARGE SCALE GENOMIC DNA]</scope>
    <source>
        <strain evidence="7 8">LMG 21811</strain>
    </source>
</reference>
<dbReference type="AlphaFoldDB" id="A0A087D4Q0"/>
<dbReference type="eggNOG" id="COG1564">
    <property type="taxonomic scope" value="Bacteria"/>
</dbReference>
<dbReference type="EC" id="2.7.6.2" evidence="5"/>
<protein>
    <recommendedName>
        <fullName evidence="5">Thiamine diphosphokinase</fullName>
        <ecNumber evidence="5">2.7.6.2</ecNumber>
    </recommendedName>
</protein>
<feature type="domain" description="Thiamin pyrophosphokinase thiamin-binding" evidence="6">
    <location>
        <begin position="148"/>
        <end position="217"/>
    </location>
</feature>
<dbReference type="Proteomes" id="UP000029078">
    <property type="component" value="Unassembled WGS sequence"/>
</dbReference>
<name>A0A087D4Q0_BIFRU</name>
<proteinExistence type="predicted"/>
<dbReference type="EMBL" id="JGZL01000003">
    <property type="protein sequence ID" value="KFI90500.1"/>
    <property type="molecule type" value="Genomic_DNA"/>
</dbReference>
<evidence type="ECO:0000256" key="4">
    <source>
        <dbReference type="ARBA" id="ARBA00022840"/>
    </source>
</evidence>
<dbReference type="InterPro" id="IPR006282">
    <property type="entry name" value="Thi_PPkinase"/>
</dbReference>
<dbReference type="GO" id="GO:0009229">
    <property type="term" value="P:thiamine diphosphate biosynthetic process"/>
    <property type="evidence" value="ECO:0007669"/>
    <property type="project" value="InterPro"/>
</dbReference>
<dbReference type="GO" id="GO:0030975">
    <property type="term" value="F:thiamine binding"/>
    <property type="evidence" value="ECO:0007669"/>
    <property type="project" value="InterPro"/>
</dbReference>
<dbReference type="InterPro" id="IPR007371">
    <property type="entry name" value="TPK_catalytic"/>
</dbReference>
<keyword evidence="4" id="KW-0067">ATP-binding</keyword>
<accession>A0A087D4Q0</accession>
<gene>
    <name evidence="7" type="ORF">BRUM_0266</name>
</gene>
<dbReference type="Gene3D" id="3.40.50.10240">
    <property type="entry name" value="Thiamin pyrophosphokinase, catalytic domain"/>
    <property type="match status" value="1"/>
</dbReference>
<dbReference type="GO" id="GO:0006772">
    <property type="term" value="P:thiamine metabolic process"/>
    <property type="evidence" value="ECO:0007669"/>
    <property type="project" value="UniProtKB-UniRule"/>
</dbReference>
<evidence type="ECO:0000256" key="1">
    <source>
        <dbReference type="ARBA" id="ARBA00022679"/>
    </source>
</evidence>
<dbReference type="CDD" id="cd07995">
    <property type="entry name" value="TPK"/>
    <property type="match status" value="1"/>
</dbReference>
<evidence type="ECO:0000313" key="8">
    <source>
        <dbReference type="Proteomes" id="UP000029078"/>
    </source>
</evidence>
<evidence type="ECO:0000256" key="3">
    <source>
        <dbReference type="ARBA" id="ARBA00022777"/>
    </source>
</evidence>
<dbReference type="Pfam" id="PF04265">
    <property type="entry name" value="TPK_B1_binding"/>
    <property type="match status" value="1"/>
</dbReference>
<dbReference type="SUPFAM" id="SSF63862">
    <property type="entry name" value="Thiamin pyrophosphokinase, substrate-binding domain"/>
    <property type="match status" value="1"/>
</dbReference>
<keyword evidence="3 7" id="KW-0418">Kinase</keyword>
<sequence length="264" mass="28036">MDAHVHYLRMTMNSNTCVIFGAGDYYDEISAVPSEAFVIAADGGYDHAQTSGIDVDFLVGDFDSITGTRPTNDDHTIALPTEKDDPDLLSAMKIGWRHGARTFHIYGALGGRIDHTIANIQLVALLAAHGAIGYLHGDGAIVTAVCDGALDFPTNDVAPGRMVSVFSHSDISTGVSETGLKYELDHASMSSVRVNGLSNEFLKGKPSRIEVEHGTLVVTFPIEAPLPRVLWSHGFTGDLGALDTSVSSALAQPGDRRSGTPAKM</sequence>
<dbReference type="PANTHER" id="PTHR41299:SF1">
    <property type="entry name" value="THIAMINE PYROPHOSPHOKINASE"/>
    <property type="match status" value="1"/>
</dbReference>
<keyword evidence="8" id="KW-1185">Reference proteome</keyword>
<organism evidence="7 8">
    <name type="scientific">Bifidobacterium ruminantium</name>
    <dbReference type="NCBI Taxonomy" id="78346"/>
    <lineage>
        <taxon>Bacteria</taxon>
        <taxon>Bacillati</taxon>
        <taxon>Actinomycetota</taxon>
        <taxon>Actinomycetes</taxon>
        <taxon>Bifidobacteriales</taxon>
        <taxon>Bifidobacteriaceae</taxon>
        <taxon>Bifidobacterium</taxon>
    </lineage>
</organism>
<keyword evidence="1" id="KW-0808">Transferase</keyword>
<dbReference type="SMART" id="SM00983">
    <property type="entry name" value="TPK_B1_binding"/>
    <property type="match status" value="1"/>
</dbReference>
<evidence type="ECO:0000313" key="7">
    <source>
        <dbReference type="EMBL" id="KFI90500.1"/>
    </source>
</evidence>
<comment type="caution">
    <text evidence="7">The sequence shown here is derived from an EMBL/GenBank/DDBJ whole genome shotgun (WGS) entry which is preliminary data.</text>
</comment>
<dbReference type="GO" id="GO:0004788">
    <property type="term" value="F:thiamine diphosphokinase activity"/>
    <property type="evidence" value="ECO:0007669"/>
    <property type="project" value="UniProtKB-UniRule"/>
</dbReference>
<dbReference type="GO" id="GO:0016301">
    <property type="term" value="F:kinase activity"/>
    <property type="evidence" value="ECO:0007669"/>
    <property type="project" value="UniProtKB-KW"/>
</dbReference>
<dbReference type="InterPro" id="IPR053149">
    <property type="entry name" value="TPK"/>
</dbReference>